<evidence type="ECO:0000313" key="2">
    <source>
        <dbReference type="EMBL" id="CCC98084.1"/>
    </source>
</evidence>
<proteinExistence type="predicted"/>
<dbReference type="Proteomes" id="UP000007319">
    <property type="component" value="Chromosome"/>
</dbReference>
<feature type="region of interest" description="Disordered" evidence="1">
    <location>
        <begin position="27"/>
        <end position="55"/>
    </location>
</feature>
<dbReference type="KEGG" id="abs:AZOBR_110058"/>
<organism evidence="2 3">
    <name type="scientific">Azospirillum baldaniorum</name>
    <dbReference type="NCBI Taxonomy" id="1064539"/>
    <lineage>
        <taxon>Bacteria</taxon>
        <taxon>Pseudomonadati</taxon>
        <taxon>Pseudomonadota</taxon>
        <taxon>Alphaproteobacteria</taxon>
        <taxon>Rhodospirillales</taxon>
        <taxon>Azospirillaceae</taxon>
        <taxon>Azospirillum</taxon>
    </lineage>
</organism>
<evidence type="ECO:0000256" key="1">
    <source>
        <dbReference type="SAM" id="MobiDB-lite"/>
    </source>
</evidence>
<sequence>MPHNRRAIFHRRFHIYAYDCRVLRPTRGNGGVSRPPNLPALKRAGPETQMSLKRL</sequence>
<evidence type="ECO:0000313" key="3">
    <source>
        <dbReference type="Proteomes" id="UP000007319"/>
    </source>
</evidence>
<keyword evidence="3" id="KW-1185">Reference proteome</keyword>
<protein>
    <submittedName>
        <fullName evidence="2">Uncharacterized protein</fullName>
    </submittedName>
</protein>
<gene>
    <name evidence="2" type="ORF">AZOBR_110058</name>
</gene>
<dbReference type="AlphaFoldDB" id="A0A9P1JQY0"/>
<accession>A0A9P1JQY0</accession>
<dbReference type="EMBL" id="HE577327">
    <property type="protein sequence ID" value="CCC98084.1"/>
    <property type="molecule type" value="Genomic_DNA"/>
</dbReference>
<reference evidence="2 3" key="1">
    <citation type="journal article" date="2011" name="PLoS Genet.">
        <title>Azospirillum genomes reveal transition of bacteria from aquatic to terrestrial environments.</title>
        <authorList>
            <person name="Wisniewski-Dye F."/>
            <person name="Borziak K."/>
            <person name="Khalsa-Moyers G."/>
            <person name="Alexandre G."/>
            <person name="Sukharnikov L.O."/>
            <person name="Wuichet K."/>
            <person name="Hurst G.B."/>
            <person name="McDonald W.H."/>
            <person name="Robertson J.S."/>
            <person name="Barbe V."/>
            <person name="Calteau A."/>
            <person name="Rouy Z."/>
            <person name="Mangenot S."/>
            <person name="Prigent-Combaret C."/>
            <person name="Normand P."/>
            <person name="Boyer M."/>
            <person name="Siguier P."/>
            <person name="Dessaux Y."/>
            <person name="Elmerich C."/>
            <person name="Condemine G."/>
            <person name="Krishnen G."/>
            <person name="Kennedy I."/>
            <person name="Paterson A.H."/>
            <person name="Gonzalez V."/>
            <person name="Mavingui P."/>
            <person name="Zhulin I.B."/>
        </authorList>
    </citation>
    <scope>NUCLEOTIDE SEQUENCE [LARGE SCALE GENOMIC DNA]</scope>
    <source>
        <strain evidence="2 3">Sp245</strain>
    </source>
</reference>
<name>A0A9P1JQY0_9PROT</name>